<name>A0A1D1W1U2_RAMVA</name>
<dbReference type="OrthoDB" id="6778366at2759"/>
<dbReference type="GO" id="GO:0007508">
    <property type="term" value="P:larval heart development"/>
    <property type="evidence" value="ECO:0007669"/>
    <property type="project" value="TreeGrafter"/>
</dbReference>
<evidence type="ECO:0000313" key="1">
    <source>
        <dbReference type="EMBL" id="GAV06663.1"/>
    </source>
</evidence>
<evidence type="ECO:0000313" key="2">
    <source>
        <dbReference type="Proteomes" id="UP000186922"/>
    </source>
</evidence>
<gene>
    <name evidence="1" type="primary">RvY_16615-1</name>
    <name evidence="1" type="synonym">RvY_16615.1</name>
    <name evidence="1" type="ORF">RvY_16615</name>
</gene>
<sequence length="394" mass="44098">MTSRFSASCASPWNVSLLTYDSSSSSLDLIFASQTGLVRGVRIIKPPAATNDHHGIRFSLEIMTPKLTVKPRKIWKVDDEGARKFRQRPSSIDWNGFFDLQCNSDVAVGSFQELFLAAAKDCFQLKSVGSKRLLRPSLSATTGESLRKSRGAFHKWRRTKDPKDLDAWKEMETRCKKMIHADRYRKLRIVAGSSRRNPRAVWQYVKKNTVSSPIPPIPIPGSVDRYLVHAQDKAVHISDVSVKEYVECPVHCKESQTPSACRLTSPSTVHCPELHISTSTILSNIRKLDANKAAGSSLITDRLFKIAGTSIIYPLSRLFNLILQSGKFPTSGKMADVVVVPKKGGSAFRPISLLPPLSKLFEKILSEHLSSFFISNKLLSDSQYGFRHYRSTEM</sequence>
<dbReference type="STRING" id="947166.A0A1D1W1U2"/>
<dbReference type="GO" id="GO:0061343">
    <property type="term" value="P:cell adhesion involved in heart morphogenesis"/>
    <property type="evidence" value="ECO:0007669"/>
    <property type="project" value="TreeGrafter"/>
</dbReference>
<comment type="caution">
    <text evidence="1">The sequence shown here is derived from an EMBL/GenBank/DDBJ whole genome shotgun (WGS) entry which is preliminary data.</text>
</comment>
<reference evidence="1 2" key="1">
    <citation type="journal article" date="2016" name="Nat. Commun.">
        <title>Extremotolerant tardigrade genome and improved radiotolerance of human cultured cells by tardigrade-unique protein.</title>
        <authorList>
            <person name="Hashimoto T."/>
            <person name="Horikawa D.D."/>
            <person name="Saito Y."/>
            <person name="Kuwahara H."/>
            <person name="Kozuka-Hata H."/>
            <person name="Shin-I T."/>
            <person name="Minakuchi Y."/>
            <person name="Ohishi K."/>
            <person name="Motoyama A."/>
            <person name="Aizu T."/>
            <person name="Enomoto A."/>
            <person name="Kondo K."/>
            <person name="Tanaka S."/>
            <person name="Hara Y."/>
            <person name="Koshikawa S."/>
            <person name="Sagara H."/>
            <person name="Miura T."/>
            <person name="Yokobori S."/>
            <person name="Miyagawa K."/>
            <person name="Suzuki Y."/>
            <person name="Kubo T."/>
            <person name="Oyama M."/>
            <person name="Kohara Y."/>
            <person name="Fujiyama A."/>
            <person name="Arakawa K."/>
            <person name="Katayama T."/>
            <person name="Toyoda A."/>
            <person name="Kunieda T."/>
        </authorList>
    </citation>
    <scope>NUCLEOTIDE SEQUENCE [LARGE SCALE GENOMIC DNA]</scope>
    <source>
        <strain evidence="1 2">YOKOZUNA-1</strain>
    </source>
</reference>
<dbReference type="EMBL" id="BDGG01000014">
    <property type="protein sequence ID" value="GAV06663.1"/>
    <property type="molecule type" value="Genomic_DNA"/>
</dbReference>
<keyword evidence="2" id="KW-1185">Reference proteome</keyword>
<accession>A0A1D1W1U2</accession>
<protein>
    <submittedName>
        <fullName evidence="1">Uncharacterized protein</fullName>
    </submittedName>
</protein>
<dbReference type="GO" id="GO:0031012">
    <property type="term" value="C:extracellular matrix"/>
    <property type="evidence" value="ECO:0007669"/>
    <property type="project" value="TreeGrafter"/>
</dbReference>
<proteinExistence type="predicted"/>
<dbReference type="PANTHER" id="PTHR33395:SF22">
    <property type="entry name" value="REVERSE TRANSCRIPTASE DOMAIN-CONTAINING PROTEIN"/>
    <property type="match status" value="1"/>
</dbReference>
<organism evidence="1 2">
    <name type="scientific">Ramazzottius varieornatus</name>
    <name type="common">Water bear</name>
    <name type="synonym">Tardigrade</name>
    <dbReference type="NCBI Taxonomy" id="947166"/>
    <lineage>
        <taxon>Eukaryota</taxon>
        <taxon>Metazoa</taxon>
        <taxon>Ecdysozoa</taxon>
        <taxon>Tardigrada</taxon>
        <taxon>Eutardigrada</taxon>
        <taxon>Parachela</taxon>
        <taxon>Hypsibioidea</taxon>
        <taxon>Ramazzottiidae</taxon>
        <taxon>Ramazzottius</taxon>
    </lineage>
</organism>
<dbReference type="PANTHER" id="PTHR33395">
    <property type="entry name" value="TRANSCRIPTASE, PUTATIVE-RELATED-RELATED"/>
    <property type="match status" value="1"/>
</dbReference>
<dbReference type="Proteomes" id="UP000186922">
    <property type="component" value="Unassembled WGS sequence"/>
</dbReference>
<dbReference type="AlphaFoldDB" id="A0A1D1W1U2"/>